<proteinExistence type="predicted"/>
<dbReference type="AlphaFoldDB" id="A0A225W6A7"/>
<evidence type="ECO:0000313" key="1">
    <source>
        <dbReference type="EMBL" id="OWZ13281.1"/>
    </source>
</evidence>
<keyword evidence="2" id="KW-1185">Reference proteome</keyword>
<accession>A0A225W6A7</accession>
<dbReference type="InterPro" id="IPR050951">
    <property type="entry name" value="Retrovirus_Pol_polyprotein"/>
</dbReference>
<name>A0A225W6A7_9STRA</name>
<sequence>MAALNLVVTFGGETVRWDGSEMSIDRGDRTEHVENACGLMKLSDSEEDELNAGEESRVKPADLVPEHLKTALMHCYLILLEAHYALYSGRLGRIPLDDYISPQSVDYVPSHAKPYSVPRIQEDLARREIQLFLSMDVLEQIYDSESAAPAFFLRKLSGELRLFVDFRNLNKFLRRSPYFVPKICEILLKLGKAICLSTLDC</sequence>
<dbReference type="EMBL" id="NBNE01001620">
    <property type="protein sequence ID" value="OWZ13281.1"/>
    <property type="molecule type" value="Genomic_DNA"/>
</dbReference>
<comment type="caution">
    <text evidence="1">The sequence shown here is derived from an EMBL/GenBank/DDBJ whole genome shotgun (WGS) entry which is preliminary data.</text>
</comment>
<dbReference type="Proteomes" id="UP000198211">
    <property type="component" value="Unassembled WGS sequence"/>
</dbReference>
<dbReference type="InterPro" id="IPR043128">
    <property type="entry name" value="Rev_trsase/Diguanyl_cyclase"/>
</dbReference>
<gene>
    <name evidence="1" type="ORF">PHMEG_00013419</name>
</gene>
<dbReference type="PANTHER" id="PTHR37984">
    <property type="entry name" value="PROTEIN CBG26694"/>
    <property type="match status" value="1"/>
</dbReference>
<protein>
    <submittedName>
        <fullName evidence="1">Pol Polyprotein</fullName>
    </submittedName>
</protein>
<dbReference type="PANTHER" id="PTHR37984:SF5">
    <property type="entry name" value="PROTEIN NYNRIN-LIKE"/>
    <property type="match status" value="1"/>
</dbReference>
<dbReference type="STRING" id="4795.A0A225W6A7"/>
<dbReference type="OrthoDB" id="123234at2759"/>
<organism evidence="1 2">
    <name type="scientific">Phytophthora megakarya</name>
    <dbReference type="NCBI Taxonomy" id="4795"/>
    <lineage>
        <taxon>Eukaryota</taxon>
        <taxon>Sar</taxon>
        <taxon>Stramenopiles</taxon>
        <taxon>Oomycota</taxon>
        <taxon>Peronosporomycetes</taxon>
        <taxon>Peronosporales</taxon>
        <taxon>Peronosporaceae</taxon>
        <taxon>Phytophthora</taxon>
    </lineage>
</organism>
<dbReference type="Gene3D" id="3.30.70.270">
    <property type="match status" value="1"/>
</dbReference>
<dbReference type="Gene3D" id="3.10.10.10">
    <property type="entry name" value="HIV Type 1 Reverse Transcriptase, subunit A, domain 1"/>
    <property type="match status" value="1"/>
</dbReference>
<reference evidence="2" key="1">
    <citation type="submission" date="2017-03" db="EMBL/GenBank/DDBJ databases">
        <title>Phytopthora megakarya and P. palmivora, two closely related causual agents of cacao black pod achieved similar genome size and gene model numbers by different mechanisms.</title>
        <authorList>
            <person name="Ali S."/>
            <person name="Shao J."/>
            <person name="Larry D.J."/>
            <person name="Kronmiller B."/>
            <person name="Shen D."/>
            <person name="Strem M.D."/>
            <person name="Melnick R.L."/>
            <person name="Guiltinan M.J."/>
            <person name="Tyler B.M."/>
            <person name="Meinhardt L.W."/>
            <person name="Bailey B.A."/>
        </authorList>
    </citation>
    <scope>NUCLEOTIDE SEQUENCE [LARGE SCALE GENOMIC DNA]</scope>
    <source>
        <strain evidence="2">zdho120</strain>
    </source>
</reference>
<dbReference type="SUPFAM" id="SSF56672">
    <property type="entry name" value="DNA/RNA polymerases"/>
    <property type="match status" value="1"/>
</dbReference>
<evidence type="ECO:0000313" key="2">
    <source>
        <dbReference type="Proteomes" id="UP000198211"/>
    </source>
</evidence>
<dbReference type="InterPro" id="IPR043502">
    <property type="entry name" value="DNA/RNA_pol_sf"/>
</dbReference>